<protein>
    <submittedName>
        <fullName evidence="2">Integrase core domain-containing protein</fullName>
    </submittedName>
</protein>
<evidence type="ECO:0000313" key="2">
    <source>
        <dbReference type="EMBL" id="MDT0447469.1"/>
    </source>
</evidence>
<evidence type="ECO:0000313" key="3">
    <source>
        <dbReference type="Proteomes" id="UP001183615"/>
    </source>
</evidence>
<proteinExistence type="predicted"/>
<dbReference type="Gene3D" id="3.30.420.10">
    <property type="entry name" value="Ribonuclease H-like superfamily/Ribonuclease H"/>
    <property type="match status" value="1"/>
</dbReference>
<feature type="non-terminal residue" evidence="2">
    <location>
        <position position="102"/>
    </location>
</feature>
<dbReference type="InterPro" id="IPR001584">
    <property type="entry name" value="Integrase_cat-core"/>
</dbReference>
<organism evidence="2 3">
    <name type="scientific">Streptomyces johnsoniae</name>
    <dbReference type="NCBI Taxonomy" id="3075532"/>
    <lineage>
        <taxon>Bacteria</taxon>
        <taxon>Bacillati</taxon>
        <taxon>Actinomycetota</taxon>
        <taxon>Actinomycetes</taxon>
        <taxon>Kitasatosporales</taxon>
        <taxon>Streptomycetaceae</taxon>
        <taxon>Streptomyces</taxon>
    </lineage>
</organism>
<reference evidence="3" key="1">
    <citation type="submission" date="2023-07" db="EMBL/GenBank/DDBJ databases">
        <title>30 novel species of actinomycetes from the DSMZ collection.</title>
        <authorList>
            <person name="Nouioui I."/>
        </authorList>
    </citation>
    <scope>NUCLEOTIDE SEQUENCE [LARGE SCALE GENOMIC DNA]</scope>
    <source>
        <strain evidence="3">DSM 41886</strain>
    </source>
</reference>
<comment type="caution">
    <text evidence="2">The sequence shown here is derived from an EMBL/GenBank/DDBJ whole genome shotgun (WGS) entry which is preliminary data.</text>
</comment>
<evidence type="ECO:0000259" key="1">
    <source>
        <dbReference type="PROSITE" id="PS50994"/>
    </source>
</evidence>
<dbReference type="PROSITE" id="PS50994">
    <property type="entry name" value="INTEGRASE"/>
    <property type="match status" value="1"/>
</dbReference>
<sequence>IERVLTDNAWSYRKSTLWKQALADLGATGKLTRAYRPQTNGKVERLNRTLLDEWAYIRPYGSNSERTAALNDYLHTYNYHRCHTALEGQPPITRVNNVAGQY</sequence>
<accession>A0ABU2SGG0</accession>
<feature type="non-terminal residue" evidence="2">
    <location>
        <position position="1"/>
    </location>
</feature>
<dbReference type="InterPro" id="IPR036397">
    <property type="entry name" value="RNaseH_sf"/>
</dbReference>
<dbReference type="EMBL" id="JAVREV010000108">
    <property type="protein sequence ID" value="MDT0447469.1"/>
    <property type="molecule type" value="Genomic_DNA"/>
</dbReference>
<feature type="domain" description="Integrase catalytic" evidence="1">
    <location>
        <begin position="1"/>
        <end position="99"/>
    </location>
</feature>
<gene>
    <name evidence="2" type="ORF">RM779_33490</name>
</gene>
<dbReference type="InterPro" id="IPR012337">
    <property type="entry name" value="RNaseH-like_sf"/>
</dbReference>
<dbReference type="SUPFAM" id="SSF53098">
    <property type="entry name" value="Ribonuclease H-like"/>
    <property type="match status" value="1"/>
</dbReference>
<dbReference type="RefSeq" id="WP_311621565.1">
    <property type="nucleotide sequence ID" value="NZ_JAVREV010000108.1"/>
</dbReference>
<dbReference type="Proteomes" id="UP001183615">
    <property type="component" value="Unassembled WGS sequence"/>
</dbReference>
<dbReference type="Pfam" id="PF13683">
    <property type="entry name" value="rve_3"/>
    <property type="match status" value="1"/>
</dbReference>
<name>A0ABU2SGG0_9ACTN</name>
<keyword evidence="3" id="KW-1185">Reference proteome</keyword>